<organism evidence="3 4">
    <name type="scientific">Ascodesmis nigricans</name>
    <dbReference type="NCBI Taxonomy" id="341454"/>
    <lineage>
        <taxon>Eukaryota</taxon>
        <taxon>Fungi</taxon>
        <taxon>Dikarya</taxon>
        <taxon>Ascomycota</taxon>
        <taxon>Pezizomycotina</taxon>
        <taxon>Pezizomycetes</taxon>
        <taxon>Pezizales</taxon>
        <taxon>Ascodesmidaceae</taxon>
        <taxon>Ascodesmis</taxon>
    </lineage>
</organism>
<keyword evidence="4" id="KW-1185">Reference proteome</keyword>
<evidence type="ECO:0000259" key="2">
    <source>
        <dbReference type="Pfam" id="PF04774"/>
    </source>
</evidence>
<gene>
    <name evidence="3" type="ORF">EX30DRAFT_374649</name>
</gene>
<feature type="compositionally biased region" description="Basic and acidic residues" evidence="1">
    <location>
        <begin position="103"/>
        <end position="121"/>
    </location>
</feature>
<protein>
    <recommendedName>
        <fullName evidence="2">Hyaluronan/mRNA-binding protein domain-containing protein</fullName>
    </recommendedName>
</protein>
<name>A0A4S2MKH2_9PEZI</name>
<evidence type="ECO:0000256" key="1">
    <source>
        <dbReference type="SAM" id="MobiDB-lite"/>
    </source>
</evidence>
<dbReference type="OrthoDB" id="2122308at2759"/>
<dbReference type="Proteomes" id="UP000298138">
    <property type="component" value="Unassembled WGS sequence"/>
</dbReference>
<sequence length="121" mass="13602">MTRTHKNNDIPHGHPEAESAYAEHQIPKFFGKSGHSDTDPNKVKKNGSGRGNWGHHGMEIDDLSEFTTFKQRRRSNSTSHVEQITSKFEVREDEPVFEEEMAAAERAERNGAGRNGAEVKA</sequence>
<accession>A0A4S2MKH2</accession>
<feature type="domain" description="Hyaluronan/mRNA-binding protein" evidence="2">
    <location>
        <begin position="35"/>
        <end position="103"/>
    </location>
</feature>
<evidence type="ECO:0000313" key="4">
    <source>
        <dbReference type="Proteomes" id="UP000298138"/>
    </source>
</evidence>
<feature type="compositionally biased region" description="Basic and acidic residues" evidence="1">
    <location>
        <begin position="1"/>
        <end position="17"/>
    </location>
</feature>
<feature type="compositionally biased region" description="Polar residues" evidence="1">
    <location>
        <begin position="76"/>
        <end position="86"/>
    </location>
</feature>
<dbReference type="Pfam" id="PF04774">
    <property type="entry name" value="HABP4_PAI-RBP1"/>
    <property type="match status" value="1"/>
</dbReference>
<dbReference type="EMBL" id="ML220153">
    <property type="protein sequence ID" value="TGZ77442.1"/>
    <property type="molecule type" value="Genomic_DNA"/>
</dbReference>
<feature type="region of interest" description="Disordered" evidence="1">
    <location>
        <begin position="71"/>
        <end position="96"/>
    </location>
</feature>
<reference evidence="3 4" key="1">
    <citation type="submission" date="2019-04" db="EMBL/GenBank/DDBJ databases">
        <title>Comparative genomics and transcriptomics to analyze fruiting body development in filamentous ascomycetes.</title>
        <authorList>
            <consortium name="DOE Joint Genome Institute"/>
            <person name="Lutkenhaus R."/>
            <person name="Traeger S."/>
            <person name="Breuer J."/>
            <person name="Kuo A."/>
            <person name="Lipzen A."/>
            <person name="Pangilinan J."/>
            <person name="Dilworth D."/>
            <person name="Sandor L."/>
            <person name="Poggeler S."/>
            <person name="Barry K."/>
            <person name="Grigoriev I.V."/>
            <person name="Nowrousian M."/>
        </authorList>
    </citation>
    <scope>NUCLEOTIDE SEQUENCE [LARGE SCALE GENOMIC DNA]</scope>
    <source>
        <strain evidence="3 4">CBS 389.68</strain>
    </source>
</reference>
<feature type="region of interest" description="Disordered" evidence="1">
    <location>
        <begin position="102"/>
        <end position="121"/>
    </location>
</feature>
<dbReference type="AlphaFoldDB" id="A0A4S2MKH2"/>
<dbReference type="FunCoup" id="A0A4S2MKH2">
    <property type="interactions" value="105"/>
</dbReference>
<dbReference type="InParanoid" id="A0A4S2MKH2"/>
<feature type="region of interest" description="Disordered" evidence="1">
    <location>
        <begin position="1"/>
        <end position="59"/>
    </location>
</feature>
<dbReference type="InterPro" id="IPR006861">
    <property type="entry name" value="HABP4_PAIRBP1-bd"/>
</dbReference>
<proteinExistence type="predicted"/>
<dbReference type="STRING" id="341454.A0A4S2MKH2"/>
<evidence type="ECO:0000313" key="3">
    <source>
        <dbReference type="EMBL" id="TGZ77442.1"/>
    </source>
</evidence>